<dbReference type="EC" id="3.6.5.-" evidence="3"/>
<dbReference type="Gene3D" id="3.30.70.870">
    <property type="entry name" value="Elongation Factor G (Translational Gtpase), domain 3"/>
    <property type="match status" value="1"/>
</dbReference>
<keyword evidence="3" id="KW-0378">Hydrolase</keyword>
<comment type="subcellular location">
    <subcellularLocation>
        <location evidence="3">Cytoplasm</location>
    </subcellularLocation>
    <text evidence="3">Binds to ribosomes.</text>
</comment>
<evidence type="ECO:0000313" key="5">
    <source>
        <dbReference type="EMBL" id="WNM57742.1"/>
    </source>
</evidence>
<dbReference type="InterPro" id="IPR000795">
    <property type="entry name" value="T_Tr_GTP-bd_dom"/>
</dbReference>
<dbReference type="Pfam" id="PF00009">
    <property type="entry name" value="GTP_EFTU"/>
    <property type="match status" value="1"/>
</dbReference>
<dbReference type="CDD" id="cd03691">
    <property type="entry name" value="BipA_TypA_II"/>
    <property type="match status" value="1"/>
</dbReference>
<evidence type="ECO:0000256" key="3">
    <source>
        <dbReference type="HAMAP-Rule" id="MF_00849"/>
    </source>
</evidence>
<feature type="domain" description="Tr-type G" evidence="4">
    <location>
        <begin position="8"/>
        <end position="202"/>
    </location>
</feature>
<dbReference type="NCBIfam" id="TIGR01394">
    <property type="entry name" value="TypA_BipA"/>
    <property type="match status" value="1"/>
</dbReference>
<dbReference type="Gene3D" id="2.40.30.10">
    <property type="entry name" value="Translation factors"/>
    <property type="match status" value="1"/>
</dbReference>
<dbReference type="Gene3D" id="3.40.50.300">
    <property type="entry name" value="P-loop containing nucleotide triphosphate hydrolases"/>
    <property type="match status" value="1"/>
</dbReference>
<keyword evidence="3" id="KW-0694">RNA-binding</keyword>
<dbReference type="GO" id="GO:0010467">
    <property type="term" value="P:gene expression"/>
    <property type="evidence" value="ECO:0007669"/>
    <property type="project" value="UniProtKB-ARBA"/>
</dbReference>
<dbReference type="InterPro" id="IPR047041">
    <property type="entry name" value="BipA_GTP-bd_dom"/>
</dbReference>
<dbReference type="CDD" id="cd03710">
    <property type="entry name" value="BipA_TypA_C"/>
    <property type="match status" value="1"/>
</dbReference>
<dbReference type="EMBL" id="CP116967">
    <property type="protein sequence ID" value="WNM57742.1"/>
    <property type="molecule type" value="Genomic_DNA"/>
</dbReference>
<dbReference type="SUPFAM" id="SSF52540">
    <property type="entry name" value="P-loop containing nucleoside triphosphate hydrolases"/>
    <property type="match status" value="1"/>
</dbReference>
<dbReference type="GO" id="GO:1990904">
    <property type="term" value="C:ribonucleoprotein complex"/>
    <property type="evidence" value="ECO:0007669"/>
    <property type="project" value="TreeGrafter"/>
</dbReference>
<dbReference type="InterPro" id="IPR005225">
    <property type="entry name" value="Small_GTP-bd"/>
</dbReference>
<dbReference type="AlphaFoldDB" id="A0AA96GB35"/>
<feature type="binding site" evidence="3">
    <location>
        <begin position="20"/>
        <end position="25"/>
    </location>
    <ligand>
        <name>GTP</name>
        <dbReference type="ChEBI" id="CHEBI:37565"/>
    </ligand>
</feature>
<dbReference type="Pfam" id="PF03144">
    <property type="entry name" value="GTP_EFTU_D2"/>
    <property type="match status" value="1"/>
</dbReference>
<dbReference type="InterPro" id="IPR047042">
    <property type="entry name" value="BipA_II"/>
</dbReference>
<keyword evidence="3" id="KW-0699">rRNA-binding</keyword>
<dbReference type="GO" id="GO:0019843">
    <property type="term" value="F:rRNA binding"/>
    <property type="evidence" value="ECO:0007669"/>
    <property type="project" value="UniProtKB-KW"/>
</dbReference>
<dbReference type="InterPro" id="IPR035647">
    <property type="entry name" value="EFG_III/V"/>
</dbReference>
<dbReference type="NCBIfam" id="TIGR00231">
    <property type="entry name" value="small_GTP"/>
    <property type="match status" value="1"/>
</dbReference>
<dbReference type="Pfam" id="PF00679">
    <property type="entry name" value="EFG_C"/>
    <property type="match status" value="1"/>
</dbReference>
<dbReference type="GO" id="GO:0009409">
    <property type="term" value="P:response to cold"/>
    <property type="evidence" value="ECO:0007669"/>
    <property type="project" value="UniProtKB-ARBA"/>
</dbReference>
<dbReference type="Proteomes" id="UP001302719">
    <property type="component" value="Chromosome"/>
</dbReference>
<feature type="binding site" evidence="3">
    <location>
        <begin position="132"/>
        <end position="135"/>
    </location>
    <ligand>
        <name>GTP</name>
        <dbReference type="ChEBI" id="CHEBI:37565"/>
    </ligand>
</feature>
<dbReference type="InterPro" id="IPR006298">
    <property type="entry name" value="BipA"/>
</dbReference>
<dbReference type="PROSITE" id="PS00301">
    <property type="entry name" value="G_TR_1"/>
    <property type="match status" value="1"/>
</dbReference>
<dbReference type="GO" id="GO:0005525">
    <property type="term" value="F:GTP binding"/>
    <property type="evidence" value="ECO:0007669"/>
    <property type="project" value="UniProtKB-UniRule"/>
</dbReference>
<comment type="function">
    <text evidence="3">A 50S ribosomal subunit assembly protein with GTPase activity, required for 50S subunit assembly at low temperatures, may also play a role in translation. Binds GTP and analogs. Binds the 70S ribosome between the 30S and 50S subunits, in a similar position as ribosome-bound EF-G; it contacts a number of ribosomal proteins, both rRNAs and the A-site tRNA.</text>
</comment>
<dbReference type="FunFam" id="2.40.30.10:FF:000016">
    <property type="entry name" value="GTP-binding protein TypA"/>
    <property type="match status" value="1"/>
</dbReference>
<evidence type="ECO:0000256" key="2">
    <source>
        <dbReference type="ARBA" id="ARBA00048548"/>
    </source>
</evidence>
<keyword evidence="3" id="KW-0547">Nucleotide-binding</keyword>
<dbReference type="Gene3D" id="2.40.50.250">
    <property type="entry name" value="bipa protein"/>
    <property type="match status" value="1"/>
</dbReference>
<protein>
    <recommendedName>
        <fullName evidence="3">Large ribosomal subunit assembly factor BipA</fullName>
        <ecNumber evidence="3">3.6.5.-</ecNumber>
    </recommendedName>
    <alternativeName>
        <fullName evidence="3">GTP-binding protein BipA</fullName>
    </alternativeName>
</protein>
<dbReference type="KEGG" id="nall:PP769_17495"/>
<dbReference type="RefSeq" id="WP_312642593.1">
    <property type="nucleotide sequence ID" value="NZ_CP116967.1"/>
</dbReference>
<keyword evidence="3" id="KW-0820">tRNA-binding</keyword>
<dbReference type="PANTHER" id="PTHR42908">
    <property type="entry name" value="TRANSLATION ELONGATION FACTOR-RELATED"/>
    <property type="match status" value="1"/>
</dbReference>
<dbReference type="InterPro" id="IPR042116">
    <property type="entry name" value="TypA/BipA_C"/>
</dbReference>
<dbReference type="SUPFAM" id="SSF54980">
    <property type="entry name" value="EF-G C-terminal domain-like"/>
    <property type="match status" value="2"/>
</dbReference>
<keyword evidence="1 3" id="KW-0342">GTP-binding</keyword>
<dbReference type="CDD" id="cd16263">
    <property type="entry name" value="BipA_III"/>
    <property type="match status" value="1"/>
</dbReference>
<sequence>MLNQKRRKDLRNVAIIAHVDHGKTTLVDALLRQTGAHIFKEGEAVIMDSNPLEKERGITIFSKNASLLYKDTRINLVDTPGHADFGSEVERILRMVDGVLLLVDAFDGPMPQTKFVLKKSLELHLKPIVVINKIDRPSARPEEIVNQTFDLFCELNATDEQLDFPIVYASGKEGKSTLDMSDPAVDMKPLLDTIIHRVLPPVADPEQPFQMLVTMLEYDSYIGRVAVGRIVHGMIEVGNQIVAVKRDGTISRGKVTKLLAYQGLTRIETDSAQAGDIISLAGHQDVRVGETLASPQNPTALPTVNVDEPTISMNFSHNTSPLAGKDGGRFLTSRHIRERLAHEAMMNVGIKVEEADGGERFTVSGRGELHLSILIETMRREGFELEVSPPKVIYKEMDGEILEPVELVVIEVDPGYQGAVIEALGGRKAEMKDLRISAVGTVRMEFHIASRALLGFRSELLRMTRGSGVMSQIFHEYQPFKGEIPHRSAGVLISHGPGQAVAYGLWGLQDRGEIFLHPGDDIYEGMLVGVNNKGNDLVVNAIREKKLTNIRASGTDEAIHLIPPREMTLEFALEFIEDDELVEVTPKNVRLRKRYLTDNERRSARNLSKKAQ</sequence>
<dbReference type="InterPro" id="IPR027417">
    <property type="entry name" value="P-loop_NTPase"/>
</dbReference>
<dbReference type="Pfam" id="PF21018">
    <property type="entry name" value="BipA_C"/>
    <property type="match status" value="1"/>
</dbReference>
<dbReference type="CDD" id="cd01891">
    <property type="entry name" value="TypA_BipA"/>
    <property type="match status" value="1"/>
</dbReference>
<proteinExistence type="inferred from homology"/>
<organism evidence="5 6">
    <name type="scientific">Candidatus Nitrospira allomarina</name>
    <dbReference type="NCBI Taxonomy" id="3020900"/>
    <lineage>
        <taxon>Bacteria</taxon>
        <taxon>Pseudomonadati</taxon>
        <taxon>Nitrospirota</taxon>
        <taxon>Nitrospiria</taxon>
        <taxon>Nitrospirales</taxon>
        <taxon>Nitrospiraceae</taxon>
        <taxon>Nitrospira</taxon>
    </lineage>
</organism>
<dbReference type="InterPro" id="IPR035651">
    <property type="entry name" value="BipA_V"/>
</dbReference>
<dbReference type="InterPro" id="IPR004161">
    <property type="entry name" value="EFTu-like_2"/>
</dbReference>
<dbReference type="PRINTS" id="PR00315">
    <property type="entry name" value="ELONGATNFCT"/>
</dbReference>
<dbReference type="FunFam" id="3.40.50.300:FF:000055">
    <property type="entry name" value="GTP-binding protein TypA"/>
    <property type="match status" value="1"/>
</dbReference>
<dbReference type="InterPro" id="IPR031157">
    <property type="entry name" value="G_TR_CS"/>
</dbReference>
<comment type="catalytic activity">
    <reaction evidence="2 3">
        <text>GTP + H2O = GDP + phosphate + H(+)</text>
        <dbReference type="Rhea" id="RHEA:19669"/>
        <dbReference type="ChEBI" id="CHEBI:15377"/>
        <dbReference type="ChEBI" id="CHEBI:15378"/>
        <dbReference type="ChEBI" id="CHEBI:37565"/>
        <dbReference type="ChEBI" id="CHEBI:43474"/>
        <dbReference type="ChEBI" id="CHEBI:58189"/>
    </reaction>
</comment>
<reference evidence="5 6" key="1">
    <citation type="submission" date="2023-01" db="EMBL/GenBank/DDBJ databases">
        <title>Cultivation and genomic characterization of new, ubiquitous marine nitrite-oxidizing bacteria from the Nitrospirales.</title>
        <authorList>
            <person name="Mueller A.J."/>
            <person name="Daebeler A."/>
            <person name="Herbold C.W."/>
            <person name="Kirkegaard R.H."/>
            <person name="Daims H."/>
        </authorList>
    </citation>
    <scope>NUCLEOTIDE SEQUENCE [LARGE SCALE GENOMIC DNA]</scope>
    <source>
        <strain evidence="5 6">VA</strain>
    </source>
</reference>
<dbReference type="FunFam" id="3.30.70.240:FF:000002">
    <property type="entry name" value="GTP-binding protein TypA"/>
    <property type="match status" value="1"/>
</dbReference>
<keyword evidence="3" id="KW-0963">Cytoplasm</keyword>
<dbReference type="FunFam" id="2.40.50.250:FF:000001">
    <property type="entry name" value="GTP-binding protein TypA"/>
    <property type="match status" value="1"/>
</dbReference>
<evidence type="ECO:0000256" key="1">
    <source>
        <dbReference type="ARBA" id="ARBA00023134"/>
    </source>
</evidence>
<dbReference type="FunFam" id="3.30.70.870:FF:000003">
    <property type="entry name" value="GTP-binding protein TypA"/>
    <property type="match status" value="1"/>
</dbReference>
<accession>A0AA96GB35</accession>
<dbReference type="GO" id="GO:0000027">
    <property type="term" value="P:ribosomal large subunit assembly"/>
    <property type="evidence" value="ECO:0007669"/>
    <property type="project" value="UniProtKB-UniRule"/>
</dbReference>
<dbReference type="GO" id="GO:0005829">
    <property type="term" value="C:cytosol"/>
    <property type="evidence" value="ECO:0007669"/>
    <property type="project" value="TreeGrafter"/>
</dbReference>
<dbReference type="InterPro" id="IPR047043">
    <property type="entry name" value="BipA_III"/>
</dbReference>
<comment type="subunit">
    <text evidence="3">Monomer.</text>
</comment>
<dbReference type="InterPro" id="IPR009000">
    <property type="entry name" value="Transl_B-barrel_sf"/>
</dbReference>
<dbReference type="InterPro" id="IPR000640">
    <property type="entry name" value="EFG_V-like"/>
</dbReference>
<dbReference type="PROSITE" id="PS51722">
    <property type="entry name" value="G_TR_2"/>
    <property type="match status" value="1"/>
</dbReference>
<dbReference type="GO" id="GO:0003924">
    <property type="term" value="F:GTPase activity"/>
    <property type="evidence" value="ECO:0007669"/>
    <property type="project" value="UniProtKB-UniRule"/>
</dbReference>
<keyword evidence="6" id="KW-1185">Reference proteome</keyword>
<keyword evidence="3" id="KW-0690">Ribosome biogenesis</keyword>
<gene>
    <name evidence="5" type="primary">typA</name>
    <name evidence="3" type="synonym">bipA</name>
    <name evidence="5" type="ORF">PP769_17495</name>
</gene>
<dbReference type="Gene3D" id="3.30.70.240">
    <property type="match status" value="1"/>
</dbReference>
<dbReference type="InterPro" id="IPR048876">
    <property type="entry name" value="BipA_C"/>
</dbReference>
<dbReference type="GO" id="GO:0043022">
    <property type="term" value="F:ribosome binding"/>
    <property type="evidence" value="ECO:0007669"/>
    <property type="project" value="UniProtKB-UniRule"/>
</dbReference>
<evidence type="ECO:0000313" key="6">
    <source>
        <dbReference type="Proteomes" id="UP001302719"/>
    </source>
</evidence>
<dbReference type="SUPFAM" id="SSF50447">
    <property type="entry name" value="Translation proteins"/>
    <property type="match status" value="1"/>
</dbReference>
<dbReference type="PANTHER" id="PTHR42908:SF8">
    <property type="entry name" value="TR-TYPE G DOMAIN-CONTAINING PROTEIN"/>
    <property type="match status" value="1"/>
</dbReference>
<dbReference type="GO" id="GO:0000049">
    <property type="term" value="F:tRNA binding"/>
    <property type="evidence" value="ECO:0007669"/>
    <property type="project" value="UniProtKB-KW"/>
</dbReference>
<comment type="similarity">
    <text evidence="3">Belongs to the TRAFAC class translation factor GTPase superfamily. Classic translation factor GTPase family. BipA subfamily.</text>
</comment>
<dbReference type="HAMAP" id="MF_00849">
    <property type="entry name" value="BipA"/>
    <property type="match status" value="1"/>
</dbReference>
<name>A0AA96GB35_9BACT</name>
<evidence type="ECO:0000259" key="4">
    <source>
        <dbReference type="PROSITE" id="PS51722"/>
    </source>
</evidence>